<dbReference type="Proteomes" id="UP000006695">
    <property type="component" value="Chromosome"/>
</dbReference>
<evidence type="ECO:0000256" key="1">
    <source>
        <dbReference type="SAM" id="MobiDB-lite"/>
    </source>
</evidence>
<feature type="compositionally biased region" description="Low complexity" evidence="1">
    <location>
        <begin position="267"/>
        <end position="278"/>
    </location>
</feature>
<protein>
    <recommendedName>
        <fullName evidence="4">Spermidine synthase</fullName>
    </recommendedName>
</protein>
<gene>
    <name evidence="2" type="ordered locus">Gura_0752</name>
</gene>
<dbReference type="Gene3D" id="3.40.50.150">
    <property type="entry name" value="Vaccinia Virus protein VP39"/>
    <property type="match status" value="1"/>
</dbReference>
<keyword evidence="3" id="KW-1185">Reference proteome</keyword>
<dbReference type="AlphaFoldDB" id="A5GBU1"/>
<dbReference type="SUPFAM" id="SSF53335">
    <property type="entry name" value="S-adenosyl-L-methionine-dependent methyltransferases"/>
    <property type="match status" value="1"/>
</dbReference>
<evidence type="ECO:0000313" key="3">
    <source>
        <dbReference type="Proteomes" id="UP000006695"/>
    </source>
</evidence>
<dbReference type="CDD" id="cd02440">
    <property type="entry name" value="AdoMet_MTases"/>
    <property type="match status" value="1"/>
</dbReference>
<dbReference type="KEGG" id="gur:Gura_0752"/>
<feature type="region of interest" description="Disordered" evidence="1">
    <location>
        <begin position="266"/>
        <end position="286"/>
    </location>
</feature>
<evidence type="ECO:0008006" key="4">
    <source>
        <dbReference type="Google" id="ProtNLM"/>
    </source>
</evidence>
<reference evidence="2 3" key="1">
    <citation type="submission" date="2007-05" db="EMBL/GenBank/DDBJ databases">
        <title>Complete sequence of Geobacter uraniireducens Rf4.</title>
        <authorList>
            <consortium name="US DOE Joint Genome Institute"/>
            <person name="Copeland A."/>
            <person name="Lucas S."/>
            <person name="Lapidus A."/>
            <person name="Barry K."/>
            <person name="Detter J.C."/>
            <person name="Glavina del Rio T."/>
            <person name="Hammon N."/>
            <person name="Israni S."/>
            <person name="Dalin E."/>
            <person name="Tice H."/>
            <person name="Pitluck S."/>
            <person name="Chertkov O."/>
            <person name="Brettin T."/>
            <person name="Bruce D."/>
            <person name="Han C."/>
            <person name="Schmutz J."/>
            <person name="Larimer F."/>
            <person name="Land M."/>
            <person name="Hauser L."/>
            <person name="Kyrpides N."/>
            <person name="Mikhailova N."/>
            <person name="Shelobolina E."/>
            <person name="Aklujkar M."/>
            <person name="Lovley D."/>
            <person name="Richardson P."/>
        </authorList>
    </citation>
    <scope>NUCLEOTIDE SEQUENCE [LARGE SCALE GENOMIC DNA]</scope>
    <source>
        <strain evidence="2 3">Rf4</strain>
    </source>
</reference>
<evidence type="ECO:0000313" key="2">
    <source>
        <dbReference type="EMBL" id="ABQ24961.1"/>
    </source>
</evidence>
<dbReference type="STRING" id="351605.Gura_0752"/>
<sequence length="286" mass="31643">MSADDQSAQLAAALGVPFFSTGLYMPEYREARIGQWKLTRTGFCLDHGYYSGLCGVSGMPVLMRTSNGVRANGQDWETWMSLSPHEIESQELGCRYAVGHTGVMGLGMGWVAVNIALNSAVHKVTVIERDPEVIDLFGQSRALDGLPAEIAGKIRIIRADALEWQPDETVDFLYADIWRCLEEPQTLDNVRRMQANVRADVIYFWGQELTIHTLAAKKPETCAEREWAAAVRSCVADTIALPLLLPEDFDYPGMVAEVVRRRRERNAASTAKEASAESNHISAPSP</sequence>
<organism evidence="2 3">
    <name type="scientific">Geotalea uraniireducens (strain Rf4)</name>
    <name type="common">Geobacter uraniireducens</name>
    <dbReference type="NCBI Taxonomy" id="351605"/>
    <lineage>
        <taxon>Bacteria</taxon>
        <taxon>Pseudomonadati</taxon>
        <taxon>Thermodesulfobacteriota</taxon>
        <taxon>Desulfuromonadia</taxon>
        <taxon>Geobacterales</taxon>
        <taxon>Geobacteraceae</taxon>
        <taxon>Geotalea</taxon>
    </lineage>
</organism>
<dbReference type="EMBL" id="CP000698">
    <property type="protein sequence ID" value="ABQ24961.1"/>
    <property type="molecule type" value="Genomic_DNA"/>
</dbReference>
<dbReference type="RefSeq" id="WP_011937685.1">
    <property type="nucleotide sequence ID" value="NC_009483.1"/>
</dbReference>
<proteinExistence type="predicted"/>
<dbReference type="OrthoDB" id="8817127at2"/>
<accession>A5GBU1</accession>
<name>A5GBU1_GEOUR</name>
<dbReference type="HOGENOM" id="CLU_1096890_0_0_7"/>
<dbReference type="InterPro" id="IPR029063">
    <property type="entry name" value="SAM-dependent_MTases_sf"/>
</dbReference>